<reference evidence="3 4" key="1">
    <citation type="submission" date="2020-08" db="EMBL/GenBank/DDBJ databases">
        <authorList>
            <person name="Liu C."/>
            <person name="Sun Q."/>
        </authorList>
    </citation>
    <scope>NUCLEOTIDE SEQUENCE [LARGE SCALE GENOMIC DNA]</scope>
    <source>
        <strain evidence="3 4">NSJ-57</strain>
    </source>
</reference>
<dbReference type="InterPro" id="IPR003010">
    <property type="entry name" value="C-N_Hydrolase"/>
</dbReference>
<evidence type="ECO:0000313" key="4">
    <source>
        <dbReference type="Proteomes" id="UP000515913"/>
    </source>
</evidence>
<dbReference type="GO" id="GO:0033388">
    <property type="term" value="P:putrescine biosynthetic process from arginine"/>
    <property type="evidence" value="ECO:0007669"/>
    <property type="project" value="TreeGrafter"/>
</dbReference>
<dbReference type="EMBL" id="CP060637">
    <property type="protein sequence ID" value="QNM14931.1"/>
    <property type="molecule type" value="Genomic_DNA"/>
</dbReference>
<protein>
    <submittedName>
        <fullName evidence="3">Nitrilase</fullName>
    </submittedName>
</protein>
<dbReference type="SUPFAM" id="SSF56317">
    <property type="entry name" value="Carbon-nitrogen hydrolase"/>
    <property type="match status" value="1"/>
</dbReference>
<dbReference type="GO" id="GO:0050126">
    <property type="term" value="F:N-carbamoylputrescine amidase activity"/>
    <property type="evidence" value="ECO:0007669"/>
    <property type="project" value="TreeGrafter"/>
</dbReference>
<proteinExistence type="predicted"/>
<evidence type="ECO:0000256" key="1">
    <source>
        <dbReference type="ARBA" id="ARBA00022801"/>
    </source>
</evidence>
<evidence type="ECO:0000313" key="3">
    <source>
        <dbReference type="EMBL" id="QNM14931.1"/>
    </source>
</evidence>
<dbReference type="PANTHER" id="PTHR43674:SF2">
    <property type="entry name" value="BETA-UREIDOPROPIONASE"/>
    <property type="match status" value="1"/>
</dbReference>
<dbReference type="Proteomes" id="UP000515913">
    <property type="component" value="Chromosome"/>
</dbReference>
<dbReference type="PANTHER" id="PTHR43674">
    <property type="entry name" value="NITRILASE C965.09-RELATED"/>
    <property type="match status" value="1"/>
</dbReference>
<gene>
    <name evidence="3" type="ORF">H9Q81_08250</name>
</gene>
<feature type="domain" description="CN hydrolase" evidence="2">
    <location>
        <begin position="1"/>
        <end position="242"/>
    </location>
</feature>
<dbReference type="InterPro" id="IPR050345">
    <property type="entry name" value="Aliph_Amidase/BUP"/>
</dbReference>
<accession>A0A7G9GVU9</accession>
<dbReference type="InterPro" id="IPR036526">
    <property type="entry name" value="C-N_Hydrolase_sf"/>
</dbReference>
<organism evidence="3 4">
    <name type="scientific">Fusobacterium hominis</name>
    <dbReference type="NCBI Taxonomy" id="2764326"/>
    <lineage>
        <taxon>Bacteria</taxon>
        <taxon>Fusobacteriati</taxon>
        <taxon>Fusobacteriota</taxon>
        <taxon>Fusobacteriia</taxon>
        <taxon>Fusobacteriales</taxon>
        <taxon>Fusobacteriaceae</taxon>
        <taxon>Fusobacterium</taxon>
    </lineage>
</organism>
<sequence length="275" mass="30925">MKLYIDQIKPKLGNRVYNLETMLQVIDRAIDEKNEVVVFPELSLTGHSLEDIAFEVGIDKVPQELLEKSKEIDIIFGAVEIGEEDYPYNTAYYLSEGKVLGKHRKVYLSDYGYSTESRCFMKGNSFDVIETKFGKIGILLGDEIYHQSAQYILAQKGVKYLFNLINGVGTLKGDKENVGSNTKLVAKANSVMNGIFTIVANRAGVEDGLAFYGNSFVVSPDGNICIEGEYFKEGNITCNLDEGEIRRARTKYPFFKSEDRRLTVCEVLSLEKKSK</sequence>
<evidence type="ECO:0000259" key="2">
    <source>
        <dbReference type="PROSITE" id="PS50263"/>
    </source>
</evidence>
<dbReference type="RefSeq" id="WP_187422783.1">
    <property type="nucleotide sequence ID" value="NZ_CP060637.1"/>
</dbReference>
<dbReference type="AlphaFoldDB" id="A0A7G9GVU9"/>
<keyword evidence="4" id="KW-1185">Reference proteome</keyword>
<dbReference type="KEGG" id="fho:H9Q81_08250"/>
<dbReference type="Gene3D" id="3.60.110.10">
    <property type="entry name" value="Carbon-nitrogen hydrolase"/>
    <property type="match status" value="1"/>
</dbReference>
<name>A0A7G9GVU9_9FUSO</name>
<dbReference type="Pfam" id="PF00795">
    <property type="entry name" value="CN_hydrolase"/>
    <property type="match status" value="1"/>
</dbReference>
<dbReference type="PROSITE" id="PS50263">
    <property type="entry name" value="CN_HYDROLASE"/>
    <property type="match status" value="1"/>
</dbReference>
<keyword evidence="1" id="KW-0378">Hydrolase</keyword>